<keyword evidence="2" id="KW-1185">Reference proteome</keyword>
<organism evidence="1 2">
    <name type="scientific">Terfezia boudieri ATCC MYA-4762</name>
    <dbReference type="NCBI Taxonomy" id="1051890"/>
    <lineage>
        <taxon>Eukaryota</taxon>
        <taxon>Fungi</taxon>
        <taxon>Dikarya</taxon>
        <taxon>Ascomycota</taxon>
        <taxon>Pezizomycotina</taxon>
        <taxon>Pezizomycetes</taxon>
        <taxon>Pezizales</taxon>
        <taxon>Pezizaceae</taxon>
        <taxon>Terfezia</taxon>
    </lineage>
</organism>
<dbReference type="Proteomes" id="UP000267821">
    <property type="component" value="Unassembled WGS sequence"/>
</dbReference>
<gene>
    <name evidence="1" type="ORF">L211DRAFT_839373</name>
</gene>
<evidence type="ECO:0000313" key="2">
    <source>
        <dbReference type="Proteomes" id="UP000267821"/>
    </source>
</evidence>
<dbReference type="EMBL" id="ML121550">
    <property type="protein sequence ID" value="RPB22665.1"/>
    <property type="molecule type" value="Genomic_DNA"/>
</dbReference>
<dbReference type="InParanoid" id="A0A3N4LX88"/>
<accession>A0A3N4LX88</accession>
<protein>
    <submittedName>
        <fullName evidence="1">Uncharacterized protein</fullName>
    </submittedName>
</protein>
<dbReference type="OrthoDB" id="10394981at2759"/>
<name>A0A3N4LX88_9PEZI</name>
<sequence length="84" mass="9223">MEKCSHLPINNNGLLIALVETLEGFFETTSLDDSGEAAKIVYVHSFLNAAVRDSVPSKSIYSIGPERKIEGYYGKGPVDYTIEL</sequence>
<evidence type="ECO:0000313" key="1">
    <source>
        <dbReference type="EMBL" id="RPB22665.1"/>
    </source>
</evidence>
<proteinExistence type="predicted"/>
<dbReference type="AlphaFoldDB" id="A0A3N4LX88"/>
<reference evidence="1 2" key="1">
    <citation type="journal article" date="2018" name="Nat. Ecol. Evol.">
        <title>Pezizomycetes genomes reveal the molecular basis of ectomycorrhizal truffle lifestyle.</title>
        <authorList>
            <person name="Murat C."/>
            <person name="Payen T."/>
            <person name="Noel B."/>
            <person name="Kuo A."/>
            <person name="Morin E."/>
            <person name="Chen J."/>
            <person name="Kohler A."/>
            <person name="Krizsan K."/>
            <person name="Balestrini R."/>
            <person name="Da Silva C."/>
            <person name="Montanini B."/>
            <person name="Hainaut M."/>
            <person name="Levati E."/>
            <person name="Barry K.W."/>
            <person name="Belfiori B."/>
            <person name="Cichocki N."/>
            <person name="Clum A."/>
            <person name="Dockter R.B."/>
            <person name="Fauchery L."/>
            <person name="Guy J."/>
            <person name="Iotti M."/>
            <person name="Le Tacon F."/>
            <person name="Lindquist E.A."/>
            <person name="Lipzen A."/>
            <person name="Malagnac F."/>
            <person name="Mello A."/>
            <person name="Molinier V."/>
            <person name="Miyauchi S."/>
            <person name="Poulain J."/>
            <person name="Riccioni C."/>
            <person name="Rubini A."/>
            <person name="Sitrit Y."/>
            <person name="Splivallo R."/>
            <person name="Traeger S."/>
            <person name="Wang M."/>
            <person name="Zifcakova L."/>
            <person name="Wipf D."/>
            <person name="Zambonelli A."/>
            <person name="Paolocci F."/>
            <person name="Nowrousian M."/>
            <person name="Ottonello S."/>
            <person name="Baldrian P."/>
            <person name="Spatafora J.W."/>
            <person name="Henrissat B."/>
            <person name="Nagy L.G."/>
            <person name="Aury J.M."/>
            <person name="Wincker P."/>
            <person name="Grigoriev I.V."/>
            <person name="Bonfante P."/>
            <person name="Martin F.M."/>
        </authorList>
    </citation>
    <scope>NUCLEOTIDE SEQUENCE [LARGE SCALE GENOMIC DNA]</scope>
    <source>
        <strain evidence="1 2">ATCC MYA-4762</strain>
    </source>
</reference>
<feature type="non-terminal residue" evidence="1">
    <location>
        <position position="84"/>
    </location>
</feature>